<dbReference type="AlphaFoldDB" id="X6N322"/>
<keyword evidence="1" id="KW-0472">Membrane</keyword>
<keyword evidence="3" id="KW-1185">Reference proteome</keyword>
<dbReference type="EMBL" id="ASPP01012370">
    <property type="protein sequence ID" value="ETO20675.1"/>
    <property type="molecule type" value="Genomic_DNA"/>
</dbReference>
<organism evidence="2 3">
    <name type="scientific">Reticulomyxa filosa</name>
    <dbReference type="NCBI Taxonomy" id="46433"/>
    <lineage>
        <taxon>Eukaryota</taxon>
        <taxon>Sar</taxon>
        <taxon>Rhizaria</taxon>
        <taxon>Retaria</taxon>
        <taxon>Foraminifera</taxon>
        <taxon>Monothalamids</taxon>
        <taxon>Reticulomyxidae</taxon>
        <taxon>Reticulomyxa</taxon>
    </lineage>
</organism>
<evidence type="ECO:0000313" key="2">
    <source>
        <dbReference type="EMBL" id="ETO20675.1"/>
    </source>
</evidence>
<keyword evidence="1" id="KW-0812">Transmembrane</keyword>
<gene>
    <name evidence="2" type="ORF">RFI_16541</name>
</gene>
<evidence type="ECO:0000313" key="3">
    <source>
        <dbReference type="Proteomes" id="UP000023152"/>
    </source>
</evidence>
<dbReference type="Proteomes" id="UP000023152">
    <property type="component" value="Unassembled WGS sequence"/>
</dbReference>
<proteinExistence type="predicted"/>
<protein>
    <submittedName>
        <fullName evidence="2">Uncharacterized protein</fullName>
    </submittedName>
</protein>
<feature type="transmembrane region" description="Helical" evidence="1">
    <location>
        <begin position="85"/>
        <end position="107"/>
    </location>
</feature>
<sequence length="155" mass="18399">HIKILFYVTSVTDIVLRKVLYFEFGDRKHVKKTNVIMLTLNVKKRFAVIQNGHKDLITKKKIKKKRKTIKQRFTKLVKGSDPFCIINNIILYCFTIMLWEICFSGAIYLEIVFFQSSIIVIVIIVFFFKLSYFNVSPHSIFFKKTKPLLFKLPFH</sequence>
<comment type="caution">
    <text evidence="2">The sequence shown here is derived from an EMBL/GenBank/DDBJ whole genome shotgun (WGS) entry which is preliminary data.</text>
</comment>
<evidence type="ECO:0000256" key="1">
    <source>
        <dbReference type="SAM" id="Phobius"/>
    </source>
</evidence>
<reference evidence="2 3" key="1">
    <citation type="journal article" date="2013" name="Curr. Biol.">
        <title>The Genome of the Foraminiferan Reticulomyxa filosa.</title>
        <authorList>
            <person name="Glockner G."/>
            <person name="Hulsmann N."/>
            <person name="Schleicher M."/>
            <person name="Noegel A.A."/>
            <person name="Eichinger L."/>
            <person name="Gallinger C."/>
            <person name="Pawlowski J."/>
            <person name="Sierra R."/>
            <person name="Euteneuer U."/>
            <person name="Pillet L."/>
            <person name="Moustafa A."/>
            <person name="Platzer M."/>
            <person name="Groth M."/>
            <person name="Szafranski K."/>
            <person name="Schliwa M."/>
        </authorList>
    </citation>
    <scope>NUCLEOTIDE SEQUENCE [LARGE SCALE GENOMIC DNA]</scope>
</reference>
<name>X6N322_RETFI</name>
<accession>X6N322</accession>
<keyword evidence="1" id="KW-1133">Transmembrane helix</keyword>
<feature type="transmembrane region" description="Helical" evidence="1">
    <location>
        <begin position="113"/>
        <end position="135"/>
    </location>
</feature>
<feature type="non-terminal residue" evidence="2">
    <location>
        <position position="1"/>
    </location>
</feature>